<reference evidence="2 3" key="1">
    <citation type="submission" date="2015-09" db="EMBL/GenBank/DDBJ databases">
        <title>Draft genome sequence of Kouleothrix aurantiaca JCM 19913.</title>
        <authorList>
            <person name="Hemp J."/>
        </authorList>
    </citation>
    <scope>NUCLEOTIDE SEQUENCE [LARGE SCALE GENOMIC DNA]</scope>
    <source>
        <strain evidence="2 3">COM-B</strain>
    </source>
</reference>
<evidence type="ECO:0000259" key="1">
    <source>
        <dbReference type="SMART" id="SM00642"/>
    </source>
</evidence>
<feature type="domain" description="Glycosyl hydrolase family 13 catalytic" evidence="1">
    <location>
        <begin position="108"/>
        <end position="529"/>
    </location>
</feature>
<dbReference type="PANTHER" id="PTHR47786:SF2">
    <property type="entry name" value="GLYCOSYL HYDROLASE FAMILY 13 CATALYTIC DOMAIN-CONTAINING PROTEIN"/>
    <property type="match status" value="1"/>
</dbReference>
<dbReference type="EMBL" id="LJCR01001112">
    <property type="protein sequence ID" value="KPV51019.1"/>
    <property type="molecule type" value="Genomic_DNA"/>
</dbReference>
<dbReference type="AlphaFoldDB" id="A0A0P9DLX4"/>
<feature type="non-terminal residue" evidence="2">
    <location>
        <position position="732"/>
    </location>
</feature>
<protein>
    <submittedName>
        <fullName evidence="2">Alpha-amylase</fullName>
    </submittedName>
</protein>
<dbReference type="InterPro" id="IPR017853">
    <property type="entry name" value="GH"/>
</dbReference>
<comment type="caution">
    <text evidence="2">The sequence shown here is derived from an EMBL/GenBank/DDBJ whole genome shotgun (WGS) entry which is preliminary data.</text>
</comment>
<organism evidence="2 3">
    <name type="scientific">Kouleothrix aurantiaca</name>
    <dbReference type="NCBI Taxonomy" id="186479"/>
    <lineage>
        <taxon>Bacteria</taxon>
        <taxon>Bacillati</taxon>
        <taxon>Chloroflexota</taxon>
        <taxon>Chloroflexia</taxon>
        <taxon>Chloroflexales</taxon>
        <taxon>Roseiflexineae</taxon>
        <taxon>Roseiflexaceae</taxon>
        <taxon>Kouleothrix</taxon>
    </lineage>
</organism>
<keyword evidence="3" id="KW-1185">Reference proteome</keyword>
<dbReference type="PANTHER" id="PTHR47786">
    <property type="entry name" value="ALPHA-1,4-GLUCAN:MALTOSE-1-PHOSPHATE MALTOSYLTRANSFERASE"/>
    <property type="match status" value="1"/>
</dbReference>
<dbReference type="Gene3D" id="3.20.20.80">
    <property type="entry name" value="Glycosidases"/>
    <property type="match status" value="2"/>
</dbReference>
<feature type="non-terminal residue" evidence="2">
    <location>
        <position position="1"/>
    </location>
</feature>
<sequence length="732" mass="83539">GAARAAGGIFGSGGENLIDMLLAPSRAAPHSLEAQLEFIRSRWGITLGKEVYRLLGGLDLIKEEEKPVFFGPGPIEIPIGSFEGLEAEPEQFSPDKDWMPRVVMIAKNAYVWLDQLAKQYDRPVRTLDDVPDEELDRMQRWGITGLWLIGLWERSVASQRVKQMMGNADAVASAYSLYDYTIAERLGGEGACDNLRQRAWKRGIRLASDMVPNHVGIDGRWVVDHPDWFLSVPESPYPSYSFNGPDLSWDERVGIYMEDHYYERTDAAVVFKRHDRHSGDTRDIYHGNDGTTMPWNDTAQLNYLNPETREAVIQTILHVARQFPIIRFDAAMTLAKRHIERLWFPEPGAGGAIPSRSEYAMTKAEFEAAIPNEFWREVVDRVAQEVPDTLLLAEAFWLMEGYFVRTLGMHRVYNSAFMHLLRDEDNAKYRSLMKQTLEFDPEILKRYVNFQNNPDEKTAVEQFGKGDKYFGICTVMLTLPGLPMFGHGQIEGFAEKYGMEYQRAYWDEQPDQYLIERHEREIFPLVHKRYLFAGVDDFLLYDFFTADGGVAEDVYAYSNGYNGERALVLYHNAYAEVRGWVRQSASFSMKTGNGDERALVQRSLGDGLRLSADEQAFYIFRDYASGLEYLRSGRELVEQGLYVELGAYRCHVFLDWREVHNDAINQYAQLAEFLAGRGVPSVEEALKELFLQPLHYPFKQLVNADLFRRLIATAASAAPADAEEPEAAAEPE</sequence>
<dbReference type="SMART" id="SM00642">
    <property type="entry name" value="Aamy"/>
    <property type="match status" value="1"/>
</dbReference>
<gene>
    <name evidence="2" type="ORF">SE17_23615</name>
</gene>
<evidence type="ECO:0000313" key="2">
    <source>
        <dbReference type="EMBL" id="KPV51019.1"/>
    </source>
</evidence>
<name>A0A0P9DLX4_9CHLR</name>
<evidence type="ECO:0000313" key="3">
    <source>
        <dbReference type="Proteomes" id="UP000050509"/>
    </source>
</evidence>
<proteinExistence type="predicted"/>
<dbReference type="GO" id="GO:0005975">
    <property type="term" value="P:carbohydrate metabolic process"/>
    <property type="evidence" value="ECO:0007669"/>
    <property type="project" value="InterPro"/>
</dbReference>
<dbReference type="SUPFAM" id="SSF51445">
    <property type="entry name" value="(Trans)glycosidases"/>
    <property type="match status" value="1"/>
</dbReference>
<accession>A0A0P9DLX4</accession>
<dbReference type="InterPro" id="IPR006047">
    <property type="entry name" value="GH13_cat_dom"/>
</dbReference>
<dbReference type="Proteomes" id="UP000050509">
    <property type="component" value="Unassembled WGS sequence"/>
</dbReference>
<dbReference type="Pfam" id="PF00128">
    <property type="entry name" value="Alpha-amylase"/>
    <property type="match status" value="1"/>
</dbReference>